<gene>
    <name evidence="2" type="ORF">TNO020_40012</name>
</gene>
<dbReference type="RefSeq" id="WP_233862029.1">
    <property type="nucleotide sequence ID" value="NZ_JAJGWS010000006.1"/>
</dbReference>
<dbReference type="InterPro" id="IPR011655">
    <property type="entry name" value="MpPF26"/>
</dbReference>
<feature type="transmembrane region" description="Helical" evidence="1">
    <location>
        <begin position="77"/>
        <end position="97"/>
    </location>
</feature>
<name>A0A2H1YH32_9FLAO</name>
<dbReference type="AlphaFoldDB" id="A0A2H1YH32"/>
<keyword evidence="3" id="KW-1185">Reference proteome</keyword>
<evidence type="ECO:0000313" key="3">
    <source>
        <dbReference type="Proteomes" id="UP000234211"/>
    </source>
</evidence>
<protein>
    <recommendedName>
        <fullName evidence="4">DUF4190 domain-containing protein</fullName>
    </recommendedName>
</protein>
<sequence>MEKEIEKSMEKEMKENLPNSTTSLVLGIFSILTCFCYGIIGLPLGILAIILGNKAVQLDNDNPEKYNGVKNASTARILGLIGMILNIIFIGYVIWFLNQIGWDTLGDAELMMERINELKNE</sequence>
<reference evidence="3" key="1">
    <citation type="submission" date="2017-11" db="EMBL/GenBank/DDBJ databases">
        <authorList>
            <person name="Duchaud E."/>
        </authorList>
    </citation>
    <scope>NUCLEOTIDE SEQUENCE [LARGE SCALE GENOMIC DNA]</scope>
    <source>
        <strain evidence="3">Tenacibaculum sp. TNO020</strain>
    </source>
</reference>
<dbReference type="Pfam" id="PF07666">
    <property type="entry name" value="MpPF26"/>
    <property type="match status" value="1"/>
</dbReference>
<evidence type="ECO:0000256" key="1">
    <source>
        <dbReference type="SAM" id="Phobius"/>
    </source>
</evidence>
<keyword evidence="1" id="KW-1133">Transmembrane helix</keyword>
<evidence type="ECO:0000313" key="2">
    <source>
        <dbReference type="EMBL" id="SOS74795.1"/>
    </source>
</evidence>
<proteinExistence type="predicted"/>
<dbReference type="Proteomes" id="UP000234211">
    <property type="component" value="Unassembled WGS sequence"/>
</dbReference>
<organism evidence="2 3">
    <name type="scientific">Tenacibaculum piscium</name>
    <dbReference type="NCBI Taxonomy" id="1458515"/>
    <lineage>
        <taxon>Bacteria</taxon>
        <taxon>Pseudomonadati</taxon>
        <taxon>Bacteroidota</taxon>
        <taxon>Flavobacteriia</taxon>
        <taxon>Flavobacteriales</taxon>
        <taxon>Flavobacteriaceae</taxon>
        <taxon>Tenacibaculum</taxon>
    </lineage>
</organism>
<feature type="transmembrane region" description="Helical" evidence="1">
    <location>
        <begin position="21"/>
        <end position="51"/>
    </location>
</feature>
<dbReference type="NCBIfam" id="NF040945">
    <property type="entry name" value="CCC_membrane"/>
    <property type="match status" value="1"/>
</dbReference>
<keyword evidence="1" id="KW-0472">Membrane</keyword>
<accession>A0A2H1YH32</accession>
<evidence type="ECO:0008006" key="4">
    <source>
        <dbReference type="Google" id="ProtNLM"/>
    </source>
</evidence>
<dbReference type="EMBL" id="OENF01000034">
    <property type="protein sequence ID" value="SOS74795.1"/>
    <property type="molecule type" value="Genomic_DNA"/>
</dbReference>
<keyword evidence="1" id="KW-0812">Transmembrane</keyword>